<dbReference type="EMBL" id="JACHBL010000001">
    <property type="protein sequence ID" value="MBB5597320.1"/>
    <property type="molecule type" value="Genomic_DNA"/>
</dbReference>
<dbReference type="InterPro" id="IPR047682">
    <property type="entry name" value="SepH-like"/>
</dbReference>
<dbReference type="Proteomes" id="UP000523863">
    <property type="component" value="Unassembled WGS sequence"/>
</dbReference>
<feature type="compositionally biased region" description="Basic and acidic residues" evidence="1">
    <location>
        <begin position="328"/>
        <end position="344"/>
    </location>
</feature>
<gene>
    <name evidence="3" type="ORF">BKA12_000400</name>
</gene>
<sequence length="387" mass="43005">MTQLRLVGIHEEGNQLLLSAEDGTTFELPIDEALRAAISRAHFRAHRGEDEAPIQLTPREIQGRIRSGMSAEEVAAESGLPLEHILKYEGPVRAEREHIARLAQAVEVSAPSHADLYRSSFGDEAASLGAMVNVRLRQFGIDANDARWDAWRLDDGTWEVNCDFDTASLESRVIGEEPPARWIFHAAHRTLTNKNRWAQVLSELESVDFPSPVRRLSAVQDNVFDVEASEQPQQRRSGQSPEAQSDQEELLEVLRQRRGQRLGSDEDADDALALMLTKGSIPAAHPRNPALIDEDENNDYDDASSASEDRGQEASTPARNERLAPVTRLDRSSRSSKETAKDSETPAASSSSRDDSAETQDENAAKPKRRRSSVPSWDEIVFGKKDR</sequence>
<dbReference type="RefSeq" id="WP_183640292.1">
    <property type="nucleotide sequence ID" value="NZ_JACHBL010000001.1"/>
</dbReference>
<dbReference type="Pfam" id="PF11268">
    <property type="entry name" value="DUF3071"/>
    <property type="match status" value="1"/>
</dbReference>
<proteinExistence type="predicted"/>
<name>A0A7W9DA69_9MICC</name>
<evidence type="ECO:0000259" key="2">
    <source>
        <dbReference type="Pfam" id="PF11268"/>
    </source>
</evidence>
<comment type="caution">
    <text evidence="3">The sequence shown here is derived from an EMBL/GenBank/DDBJ whole genome shotgun (WGS) entry which is preliminary data.</text>
</comment>
<organism evidence="3 4">
    <name type="scientific">Neomicrococcus lactis</name>
    <dbReference type="NCBI Taxonomy" id="732241"/>
    <lineage>
        <taxon>Bacteria</taxon>
        <taxon>Bacillati</taxon>
        <taxon>Actinomycetota</taxon>
        <taxon>Actinomycetes</taxon>
        <taxon>Micrococcales</taxon>
        <taxon>Micrococcaceae</taxon>
        <taxon>Neomicrococcus</taxon>
    </lineage>
</organism>
<dbReference type="AlphaFoldDB" id="A0A7W9DA69"/>
<accession>A0A7W9DA69</accession>
<protein>
    <recommendedName>
        <fullName evidence="2">DUF3071 domain-containing protein</fullName>
    </recommendedName>
</protein>
<feature type="compositionally biased region" description="Acidic residues" evidence="1">
    <location>
        <begin position="292"/>
        <end position="302"/>
    </location>
</feature>
<feature type="domain" description="DUF3071" evidence="2">
    <location>
        <begin position="1"/>
        <end position="184"/>
    </location>
</feature>
<feature type="region of interest" description="Disordered" evidence="1">
    <location>
        <begin position="228"/>
        <end position="248"/>
    </location>
</feature>
<reference evidence="3 4" key="1">
    <citation type="submission" date="2020-08" db="EMBL/GenBank/DDBJ databases">
        <title>Sequencing the genomes of 1000 actinobacteria strains.</title>
        <authorList>
            <person name="Klenk H.-P."/>
        </authorList>
    </citation>
    <scope>NUCLEOTIDE SEQUENCE [LARGE SCALE GENOMIC DNA]</scope>
    <source>
        <strain evidence="3 4">DSM 23694</strain>
    </source>
</reference>
<evidence type="ECO:0000313" key="4">
    <source>
        <dbReference type="Proteomes" id="UP000523863"/>
    </source>
</evidence>
<evidence type="ECO:0000256" key="1">
    <source>
        <dbReference type="SAM" id="MobiDB-lite"/>
    </source>
</evidence>
<keyword evidence="4" id="KW-1185">Reference proteome</keyword>
<feature type="compositionally biased region" description="Polar residues" evidence="1">
    <location>
        <begin position="230"/>
        <end position="244"/>
    </location>
</feature>
<evidence type="ECO:0000313" key="3">
    <source>
        <dbReference type="EMBL" id="MBB5597320.1"/>
    </source>
</evidence>
<feature type="region of interest" description="Disordered" evidence="1">
    <location>
        <begin position="282"/>
        <end position="387"/>
    </location>
</feature>
<dbReference type="InterPro" id="IPR021421">
    <property type="entry name" value="DUF3071"/>
</dbReference>
<dbReference type="NCBIfam" id="NF040712">
    <property type="entry name" value="SepH"/>
    <property type="match status" value="1"/>
</dbReference>